<dbReference type="SUPFAM" id="SSF52540">
    <property type="entry name" value="P-loop containing nucleoside triphosphate hydrolases"/>
    <property type="match status" value="1"/>
</dbReference>
<accession>A0A0M0L5P0</accession>
<evidence type="ECO:0000256" key="2">
    <source>
        <dbReference type="ARBA" id="ARBA00022840"/>
    </source>
</evidence>
<evidence type="ECO:0000259" key="4">
    <source>
        <dbReference type="PROSITE" id="PS50901"/>
    </source>
</evidence>
<dbReference type="OrthoDB" id="2511091at2"/>
<dbReference type="Proteomes" id="UP000037558">
    <property type="component" value="Unassembled WGS sequence"/>
</dbReference>
<dbReference type="Pfam" id="PF01580">
    <property type="entry name" value="FtsK_SpoIIIE"/>
    <property type="match status" value="1"/>
</dbReference>
<evidence type="ECO:0000313" key="5">
    <source>
        <dbReference type="EMBL" id="KOO46391.1"/>
    </source>
</evidence>
<dbReference type="PROSITE" id="PS50901">
    <property type="entry name" value="FTSK"/>
    <property type="match status" value="1"/>
</dbReference>
<proteinExistence type="predicted"/>
<dbReference type="PATRIC" id="fig|284581.3.peg.2344"/>
<dbReference type="GO" id="GO:0003677">
    <property type="term" value="F:DNA binding"/>
    <property type="evidence" value="ECO:0007669"/>
    <property type="project" value="InterPro"/>
</dbReference>
<organism evidence="5 6">
    <name type="scientific">Priestia koreensis</name>
    <dbReference type="NCBI Taxonomy" id="284581"/>
    <lineage>
        <taxon>Bacteria</taxon>
        <taxon>Bacillati</taxon>
        <taxon>Bacillota</taxon>
        <taxon>Bacilli</taxon>
        <taxon>Bacillales</taxon>
        <taxon>Bacillaceae</taxon>
        <taxon>Priestia</taxon>
    </lineage>
</organism>
<dbReference type="InterPro" id="IPR002543">
    <property type="entry name" value="FtsK_dom"/>
</dbReference>
<gene>
    <name evidence="5" type="ORF">AMD01_11165</name>
</gene>
<dbReference type="GO" id="GO:0005524">
    <property type="term" value="F:ATP binding"/>
    <property type="evidence" value="ECO:0007669"/>
    <property type="project" value="UniProtKB-UniRule"/>
</dbReference>
<dbReference type="RefSeq" id="WP_053401474.1">
    <property type="nucleotide sequence ID" value="NZ_LILC01000013.1"/>
</dbReference>
<dbReference type="Gene3D" id="3.40.50.300">
    <property type="entry name" value="P-loop containing nucleotide triphosphate hydrolases"/>
    <property type="match status" value="1"/>
</dbReference>
<comment type="caution">
    <text evidence="5">The sequence shown here is derived from an EMBL/GenBank/DDBJ whole genome shotgun (WGS) entry which is preliminary data.</text>
</comment>
<name>A0A0M0L5P0_9BACI</name>
<keyword evidence="6" id="KW-1185">Reference proteome</keyword>
<keyword evidence="1 3" id="KW-0547">Nucleotide-binding</keyword>
<dbReference type="InterPro" id="IPR027417">
    <property type="entry name" value="P-loop_NTPase"/>
</dbReference>
<dbReference type="PANTHER" id="PTHR22683:SF1">
    <property type="entry name" value="TYPE VII SECRETION SYSTEM PROTEIN ESSC"/>
    <property type="match status" value="1"/>
</dbReference>
<dbReference type="STRING" id="284581.AMD01_11165"/>
<reference evidence="6" key="1">
    <citation type="submission" date="2015-08" db="EMBL/GenBank/DDBJ databases">
        <title>Fjat-14210 dsm16467.</title>
        <authorList>
            <person name="Liu B."/>
            <person name="Wang J."/>
            <person name="Zhu Y."/>
            <person name="Liu G."/>
            <person name="Chen Q."/>
            <person name="Chen Z."/>
            <person name="Lan J."/>
            <person name="Che J."/>
            <person name="Ge C."/>
            <person name="Shi H."/>
            <person name="Pan Z."/>
            <person name="Liu X."/>
        </authorList>
    </citation>
    <scope>NUCLEOTIDE SEQUENCE [LARGE SCALE GENOMIC DNA]</scope>
    <source>
        <strain evidence="6">DSM 16467</strain>
    </source>
</reference>
<keyword evidence="2 3" id="KW-0067">ATP-binding</keyword>
<feature type="domain" description="FtsK" evidence="4">
    <location>
        <begin position="184"/>
        <end position="371"/>
    </location>
</feature>
<evidence type="ECO:0000256" key="1">
    <source>
        <dbReference type="ARBA" id="ARBA00022741"/>
    </source>
</evidence>
<dbReference type="AlphaFoldDB" id="A0A0M0L5P0"/>
<sequence>MLAEIATSLTLASVYGLAQMKKDGGVGDDVKKIRQIADAIGLKKNGQSIIIRRRDPADKEKNKFYSEYIFQIPLGLAFSDFETKLNVFQDGLNIKKTLYSFSLSDIKKINIKKLMKLKSLKAKINYIKKFIKDKNSIRKSIEMSYDGMIHFKVYDQDIPNQVDFNVEKWDECNGWKLPLGENREGTVFLDLASGHFVIAGATTFGKSQLLKLMISTLLTNKPNETEMTLVDLKGGLEMQYFEDCKQTINFADDIETAVASLKHIVADIQQRQKMLRVKKVNNVKKAGINKRHFIIVDEASQLAPSQVPSKYKELAKEAQAYMSYITRIGHSMGYTLVYATQYPVGDVMPNQIKANSNTTICFRLETDTQSETVLDQKGAEQIQLQGRCILSVPSGRQQVQTYLIDDKTIKTVVTPNIVIKSRKDDTLAEVRKEGTTNRRYTLELEETEVLN</sequence>
<protein>
    <recommendedName>
        <fullName evidence="4">FtsK domain-containing protein</fullName>
    </recommendedName>
</protein>
<feature type="binding site" evidence="3">
    <location>
        <begin position="200"/>
        <end position="207"/>
    </location>
    <ligand>
        <name>ATP</name>
        <dbReference type="ChEBI" id="CHEBI:30616"/>
    </ligand>
</feature>
<dbReference type="EMBL" id="LILC01000013">
    <property type="protein sequence ID" value="KOO46391.1"/>
    <property type="molecule type" value="Genomic_DNA"/>
</dbReference>
<evidence type="ECO:0000256" key="3">
    <source>
        <dbReference type="PROSITE-ProRule" id="PRU00289"/>
    </source>
</evidence>
<dbReference type="InterPro" id="IPR050206">
    <property type="entry name" value="FtsK/SpoIIIE/SftA"/>
</dbReference>
<dbReference type="PANTHER" id="PTHR22683">
    <property type="entry name" value="SPORULATION PROTEIN RELATED"/>
    <property type="match status" value="1"/>
</dbReference>
<evidence type="ECO:0000313" key="6">
    <source>
        <dbReference type="Proteomes" id="UP000037558"/>
    </source>
</evidence>